<organism evidence="1 2">
    <name type="scientific">Luteimonas deserti</name>
    <dbReference type="NCBI Taxonomy" id="2752306"/>
    <lineage>
        <taxon>Bacteria</taxon>
        <taxon>Pseudomonadati</taxon>
        <taxon>Pseudomonadota</taxon>
        <taxon>Gammaproteobacteria</taxon>
        <taxon>Lysobacterales</taxon>
        <taxon>Lysobacteraceae</taxon>
        <taxon>Luteimonas</taxon>
    </lineage>
</organism>
<dbReference type="InterPro" id="IPR036255">
    <property type="entry name" value="YgfB-like_sf"/>
</dbReference>
<sequence length="226" mass="24200">MQPMTDQALDTLEMLLETQAAPHGGMSLEMLDGYLSALVVGPVTPSPEQYTGAIWGDGPAPDEDQARTRSELVTGLWHHISWRVAQPLPEEDETDDETSDPLMPLVQFPAGDAEAEPEDGSVPEALVDFPAGAEWAQGFFAGVGLAEQAWDGWIDDDEDLADDVAMLSRLGLYSAEHAKDVGVDADEVPGFEERLEMIGAIPEILAHCHALRLASSGARGDGATLH</sequence>
<dbReference type="RefSeq" id="WP_180544689.1">
    <property type="nucleotide sequence ID" value="NZ_JACCJZ010000013.1"/>
</dbReference>
<dbReference type="Pfam" id="PF03695">
    <property type="entry name" value="UPF0149"/>
    <property type="match status" value="1"/>
</dbReference>
<comment type="caution">
    <text evidence="1">The sequence shown here is derived from an EMBL/GenBank/DDBJ whole genome shotgun (WGS) entry which is preliminary data.</text>
</comment>
<gene>
    <name evidence="1" type="ORF">H0E82_06810</name>
</gene>
<proteinExistence type="predicted"/>
<dbReference type="InterPro" id="IPR011978">
    <property type="entry name" value="YgfB-like"/>
</dbReference>
<dbReference type="EMBL" id="JACCJZ010000013">
    <property type="protein sequence ID" value="NYZ62473.1"/>
    <property type="molecule type" value="Genomic_DNA"/>
</dbReference>
<reference evidence="1 2" key="1">
    <citation type="submission" date="2020-07" db="EMBL/GenBank/DDBJ databases">
        <title>isolation of Luteimonas sp. SJ-16.</title>
        <authorList>
            <person name="Huang X.-X."/>
            <person name="Xu L."/>
            <person name="Sun J.-Q."/>
        </authorList>
    </citation>
    <scope>NUCLEOTIDE SEQUENCE [LARGE SCALE GENOMIC DNA]</scope>
    <source>
        <strain evidence="1 2">SJ-16</strain>
    </source>
</reference>
<keyword evidence="2" id="KW-1185">Reference proteome</keyword>
<protein>
    <submittedName>
        <fullName evidence="1">YecA family protein</fullName>
    </submittedName>
</protein>
<dbReference type="Proteomes" id="UP000589896">
    <property type="component" value="Unassembled WGS sequence"/>
</dbReference>
<dbReference type="AlphaFoldDB" id="A0A7Z0QPS4"/>
<evidence type="ECO:0000313" key="2">
    <source>
        <dbReference type="Proteomes" id="UP000589896"/>
    </source>
</evidence>
<name>A0A7Z0QPS4_9GAMM</name>
<dbReference type="NCBIfam" id="TIGR02292">
    <property type="entry name" value="ygfB_yecA"/>
    <property type="match status" value="1"/>
</dbReference>
<accession>A0A7Z0QPS4</accession>
<dbReference type="SUPFAM" id="SSF101327">
    <property type="entry name" value="YgfB-like"/>
    <property type="match status" value="1"/>
</dbReference>
<evidence type="ECO:0000313" key="1">
    <source>
        <dbReference type="EMBL" id="NYZ62473.1"/>
    </source>
</evidence>